<dbReference type="InterPro" id="IPR008928">
    <property type="entry name" value="6-hairpin_glycosidase_sf"/>
</dbReference>
<dbReference type="SUPFAM" id="SSF48208">
    <property type="entry name" value="Six-hairpin glycosidases"/>
    <property type="match status" value="1"/>
</dbReference>
<keyword evidence="1" id="KW-0378">Hydrolase</keyword>
<protein>
    <submittedName>
        <fullName evidence="1">Glycosyl hydrolase family 76</fullName>
    </submittedName>
</protein>
<accession>A0A7L5DUS2</accession>
<organism evidence="1 2">
    <name type="scientific">Spirosoma rhododendri</name>
    <dbReference type="NCBI Taxonomy" id="2728024"/>
    <lineage>
        <taxon>Bacteria</taxon>
        <taxon>Pseudomonadati</taxon>
        <taxon>Bacteroidota</taxon>
        <taxon>Cytophagia</taxon>
        <taxon>Cytophagales</taxon>
        <taxon>Cytophagaceae</taxon>
        <taxon>Spirosoma</taxon>
    </lineage>
</organism>
<keyword evidence="2" id="KW-1185">Reference proteome</keyword>
<dbReference type="InterPro" id="IPR053169">
    <property type="entry name" value="MUG_Protein"/>
</dbReference>
<dbReference type="Gene3D" id="1.50.10.20">
    <property type="match status" value="1"/>
</dbReference>
<dbReference type="PANTHER" id="PTHR47791">
    <property type="entry name" value="MEIOTICALLY UP-REGULATED GENE 191 PROTEIN"/>
    <property type="match status" value="1"/>
</dbReference>
<dbReference type="GO" id="GO:0016787">
    <property type="term" value="F:hydrolase activity"/>
    <property type="evidence" value="ECO:0007669"/>
    <property type="project" value="UniProtKB-KW"/>
</dbReference>
<dbReference type="Proteomes" id="UP000501128">
    <property type="component" value="Chromosome"/>
</dbReference>
<reference evidence="1 2" key="1">
    <citation type="submission" date="2020-04" db="EMBL/GenBank/DDBJ databases">
        <title>Genome sequencing of novel species.</title>
        <authorList>
            <person name="Heo J."/>
            <person name="Kim S.-J."/>
            <person name="Kim J.-S."/>
            <person name="Hong S.-B."/>
            <person name="Kwon S.-W."/>
        </authorList>
    </citation>
    <scope>NUCLEOTIDE SEQUENCE [LARGE SCALE GENOMIC DNA]</scope>
    <source>
        <strain evidence="1 2">CJU-R4</strain>
    </source>
</reference>
<proteinExistence type="predicted"/>
<dbReference type="InterPro" id="IPR014512">
    <property type="entry name" value="O_gly_hydro"/>
</dbReference>
<dbReference type="RefSeq" id="WP_169551669.1">
    <property type="nucleotide sequence ID" value="NZ_CP051677.1"/>
</dbReference>
<dbReference type="EMBL" id="CP051677">
    <property type="protein sequence ID" value="QJD79707.1"/>
    <property type="molecule type" value="Genomic_DNA"/>
</dbReference>
<sequence>MSITRLLPVLCVAICVTIDAVGQSTQPSQTASTINWAKAADSASATLNRGFYDINAHYYRNGNLGDTTFHYWPQAHALDVLTDAYLRTRSPRYVTLMNEWMDGVRRKNGNTFLNEYYDDMLWNALAMLRVYEATHDKKWLMATLTLWEDIKTGWNDTMGGGIAWRKGQRYYKNTPANGPAIILAARLHRLLRRPADLAWATRIYNWEKKTLVDPASGLVYDGINQDNDGKLNTRWKFTYCQGVWIGGALELYKITKDRAYLADAVKTADLSLTDPTLTTDGLMRDEGKGDGGLFKGILVRYLTQLVLEPTLDNARRSRYVVFLQRNAQTLWQQGTTRPELTFGTFWQRPPAEGKTDLPTQLSGTMLLEAMALLNRSRID</sequence>
<evidence type="ECO:0000313" key="2">
    <source>
        <dbReference type="Proteomes" id="UP000501128"/>
    </source>
</evidence>
<dbReference type="Pfam" id="PF03663">
    <property type="entry name" value="Glyco_hydro_76"/>
    <property type="match status" value="1"/>
</dbReference>
<dbReference type="InterPro" id="IPR005198">
    <property type="entry name" value="Glyco_hydro_76"/>
</dbReference>
<dbReference type="PANTHER" id="PTHR47791:SF3">
    <property type="entry name" value="MEIOTICALLY UP-REGULATED GENE 191 PROTEIN"/>
    <property type="match status" value="1"/>
</dbReference>
<dbReference type="GO" id="GO:0005975">
    <property type="term" value="P:carbohydrate metabolic process"/>
    <property type="evidence" value="ECO:0007669"/>
    <property type="project" value="InterPro"/>
</dbReference>
<dbReference type="AlphaFoldDB" id="A0A7L5DUS2"/>
<evidence type="ECO:0000313" key="1">
    <source>
        <dbReference type="EMBL" id="QJD79707.1"/>
    </source>
</evidence>
<gene>
    <name evidence="1" type="ORF">HH216_15705</name>
</gene>
<dbReference type="PIRSF" id="PIRSF021505">
    <property type="entry name" value="O_gly_hdrol"/>
    <property type="match status" value="1"/>
</dbReference>
<dbReference type="KEGG" id="srho:HH216_15705"/>
<name>A0A7L5DUS2_9BACT</name>